<dbReference type="OrthoDB" id="41724at2"/>
<dbReference type="Gene3D" id="2.130.10.130">
    <property type="entry name" value="Integrin alpha, N-terminal"/>
    <property type="match status" value="2"/>
</dbReference>
<dbReference type="CDD" id="cd15482">
    <property type="entry name" value="Sialidase_non-viral"/>
    <property type="match status" value="1"/>
</dbReference>
<dbReference type="PANTHER" id="PTHR43752:SF2">
    <property type="entry name" value="BNR_ASP-BOX REPEAT FAMILY PROTEIN"/>
    <property type="match status" value="1"/>
</dbReference>
<feature type="signal peptide" evidence="1">
    <location>
        <begin position="1"/>
        <end position="26"/>
    </location>
</feature>
<dbReference type="AlphaFoldDB" id="A0A517ZEU7"/>
<evidence type="ECO:0000313" key="3">
    <source>
        <dbReference type="EMBL" id="QDU40949.1"/>
    </source>
</evidence>
<feature type="domain" description="Sialidase" evidence="2">
    <location>
        <begin position="718"/>
        <end position="988"/>
    </location>
</feature>
<dbReference type="InterPro" id="IPR036278">
    <property type="entry name" value="Sialidase_sf"/>
</dbReference>
<dbReference type="InterPro" id="IPR028994">
    <property type="entry name" value="Integrin_alpha_N"/>
</dbReference>
<dbReference type="InterPro" id="IPR011040">
    <property type="entry name" value="Sialidase"/>
</dbReference>
<feature type="chain" id="PRO_5022232504" evidence="1">
    <location>
        <begin position="27"/>
        <end position="1028"/>
    </location>
</feature>
<dbReference type="Proteomes" id="UP000320496">
    <property type="component" value="Chromosome"/>
</dbReference>
<name>A0A517ZEU7_9PLAN</name>
<dbReference type="SUPFAM" id="SSF69318">
    <property type="entry name" value="Integrin alpha N-terminal domain"/>
    <property type="match status" value="1"/>
</dbReference>
<dbReference type="Gene3D" id="2.120.10.10">
    <property type="match status" value="1"/>
</dbReference>
<evidence type="ECO:0000313" key="4">
    <source>
        <dbReference type="Proteomes" id="UP000320496"/>
    </source>
</evidence>
<dbReference type="RefSeq" id="WP_145372186.1">
    <property type="nucleotide sequence ID" value="NZ_CP036275.1"/>
</dbReference>
<organism evidence="3 4">
    <name type="scientific">Maioricimonas rarisocia</name>
    <dbReference type="NCBI Taxonomy" id="2528026"/>
    <lineage>
        <taxon>Bacteria</taxon>
        <taxon>Pseudomonadati</taxon>
        <taxon>Planctomycetota</taxon>
        <taxon>Planctomycetia</taxon>
        <taxon>Planctomycetales</taxon>
        <taxon>Planctomycetaceae</taxon>
        <taxon>Maioricimonas</taxon>
    </lineage>
</organism>
<keyword evidence="4" id="KW-1185">Reference proteome</keyword>
<evidence type="ECO:0000259" key="2">
    <source>
        <dbReference type="Pfam" id="PF13088"/>
    </source>
</evidence>
<dbReference type="EMBL" id="CP036275">
    <property type="protein sequence ID" value="QDU40949.1"/>
    <property type="molecule type" value="Genomic_DNA"/>
</dbReference>
<dbReference type="PROSITE" id="PS51257">
    <property type="entry name" value="PROKAR_LIPOPROTEIN"/>
    <property type="match status" value="1"/>
</dbReference>
<keyword evidence="1" id="KW-0732">Signal</keyword>
<protein>
    <submittedName>
        <fullName evidence="3">FG-GAP repeat protein</fullName>
    </submittedName>
</protein>
<dbReference type="Pfam" id="PF13088">
    <property type="entry name" value="BNR_2"/>
    <property type="match status" value="1"/>
</dbReference>
<accession>A0A517ZEU7</accession>
<proteinExistence type="predicted"/>
<dbReference type="SUPFAM" id="SSF50939">
    <property type="entry name" value="Sialidases"/>
    <property type="match status" value="1"/>
</dbReference>
<dbReference type="PANTHER" id="PTHR43752">
    <property type="entry name" value="BNR/ASP-BOX REPEAT FAMILY PROTEIN"/>
    <property type="match status" value="1"/>
</dbReference>
<evidence type="ECO:0000256" key="1">
    <source>
        <dbReference type="SAM" id="SignalP"/>
    </source>
</evidence>
<reference evidence="3 4" key="1">
    <citation type="submission" date="2019-02" db="EMBL/GenBank/DDBJ databases">
        <title>Deep-cultivation of Planctomycetes and their phenomic and genomic characterization uncovers novel biology.</title>
        <authorList>
            <person name="Wiegand S."/>
            <person name="Jogler M."/>
            <person name="Boedeker C."/>
            <person name="Pinto D."/>
            <person name="Vollmers J."/>
            <person name="Rivas-Marin E."/>
            <person name="Kohn T."/>
            <person name="Peeters S.H."/>
            <person name="Heuer A."/>
            <person name="Rast P."/>
            <person name="Oberbeckmann S."/>
            <person name="Bunk B."/>
            <person name="Jeske O."/>
            <person name="Meyerdierks A."/>
            <person name="Storesund J.E."/>
            <person name="Kallscheuer N."/>
            <person name="Luecker S."/>
            <person name="Lage O.M."/>
            <person name="Pohl T."/>
            <person name="Merkel B.J."/>
            <person name="Hornburger P."/>
            <person name="Mueller R.-W."/>
            <person name="Bruemmer F."/>
            <person name="Labrenz M."/>
            <person name="Spormann A.M."/>
            <person name="Op den Camp H."/>
            <person name="Overmann J."/>
            <person name="Amann R."/>
            <person name="Jetten M.S.M."/>
            <person name="Mascher T."/>
            <person name="Medema M.H."/>
            <person name="Devos D.P."/>
            <person name="Kaster A.-K."/>
            <person name="Ovreas L."/>
            <person name="Rohde M."/>
            <person name="Galperin M.Y."/>
            <person name="Jogler C."/>
        </authorList>
    </citation>
    <scope>NUCLEOTIDE SEQUENCE [LARGE SCALE GENOMIC DNA]</scope>
    <source>
        <strain evidence="3 4">Mal4</strain>
    </source>
</reference>
<dbReference type="KEGG" id="mri:Mal4_53120"/>
<gene>
    <name evidence="3" type="ORF">Mal4_53120</name>
</gene>
<sequence precursor="true">MPHLKPPFAHVLPLLTALCLTTSCLAEEELQPIAYNNPGLTVDLGVGLWAWPLPMDYDGDGDLDLVVSCPDKPYNGTYLFENPGGGVHPVFKPARRIGKAVRNIQISYTDDGIRLLDPAGEYEDFRDSGWDKRTKLPLPVKIDTRFKRYRANQWKSVDFEGDGDQDLIIGIGVWDDYGWDDAWNERGEWVNGPLHGLVYVVENTGSDAEPTYAAPKPLTAGDDNAQVDVYGMPSPNLADFDGDGDLDLMCGEFLDGFTYFENIGSRTEPKYAAGRRLARADGDGGRPRIRMDLQMITPVALDWDSDGDIDLISGDEDGRVALIEHLGRVENGMPQYAPPRYFQQEAENVKYGALVTPVSVDWDGDGDEDLICGNTAGYIGFIENLGGNPPKWARPRNLVADVSGAPIPFREVIRHQAGPTGSIQGPCEAKWGYTAPTVADWDHDGHDDIIVNGIWGKVVWYRRDAEGRLGPAQPIRVDWDGHPPKPSWTWWEPEPGTLATQWRTTPGVVDWNGDGLNDLVMLDTEGYLAFYERKREGDELVLLPPKRIFYGDGPCEFDSRGRVAGNAKDGLLRLNAKSAGASGRRKFCFVDWDMDGDLDILVNSVNVNLLRNVRTDDEGNTWFRDEGPLDERVLAGHTTSPTVVDWDNNGVPDLLVGGEDGFLYYKRHPQADELAAVTTDDKDAADSESPIVTREFIYEEAPYPECHASTIEETPSGLVAAWFGGTREKHPDVGIWVARKVDGQWTTPVEVANGVQHSTLRHPTWNPVLFQVPDGPLQLYYKAGPDPRTWWGMLTESTDGGKTWSFPRRLPETIDGPVKNKPVLLENGDLLCGSSTEYDGWRLHFEITSDFGKTWDRIGPVNDASTFNAIQPTILTHKDGRLQALCRTQEGKIVESWSDDNGRSWSELAATSLPNPNAGFDAVTLDDGRHLLVYNHTLRRAGSPSGRSLLNVAVTEDGVNWQAALVLENERGEFSYPAVIQTRDGLVHTTYTWKRDLVRHVVIDPDKLELQPIEDGRWPGLPNAGIAE</sequence>